<feature type="binding site" evidence="23">
    <location>
        <position position="767"/>
    </location>
    <ligand>
        <name>Mo-molybdopterin</name>
        <dbReference type="ChEBI" id="CHEBI:71302"/>
    </ligand>
    <ligandPart>
        <name>Mo</name>
        <dbReference type="ChEBI" id="CHEBI:28685"/>
    </ligandPart>
</feature>
<dbReference type="InterPro" id="IPR016167">
    <property type="entry name" value="FAD-bd_PCMH_sub1"/>
</dbReference>
<evidence type="ECO:0000256" key="15">
    <source>
        <dbReference type="ARBA" id="ARBA00023027"/>
    </source>
</evidence>
<dbReference type="SUPFAM" id="SSF54665">
    <property type="entry name" value="CO dehydrogenase molybdoprotein N-domain-like"/>
    <property type="match status" value="1"/>
</dbReference>
<dbReference type="FunFam" id="3.30.365.10:FF:000003">
    <property type="entry name" value="Aldehyde oxidase 1"/>
    <property type="match status" value="1"/>
</dbReference>
<evidence type="ECO:0000256" key="7">
    <source>
        <dbReference type="ARBA" id="ARBA00022505"/>
    </source>
</evidence>
<dbReference type="Pfam" id="PF01315">
    <property type="entry name" value="Ald_Xan_dh_C"/>
    <property type="match status" value="1"/>
</dbReference>
<gene>
    <name evidence="26" type="ORF">CLUMA_CG009773</name>
</gene>
<dbReference type="Gene3D" id="3.30.390.50">
    <property type="entry name" value="CO dehydrogenase flavoprotein, C-terminal domain"/>
    <property type="match status" value="1"/>
</dbReference>
<comment type="similarity">
    <text evidence="3">Belongs to the xanthine dehydrogenase family.</text>
</comment>
<dbReference type="Gene3D" id="3.30.465.10">
    <property type="match status" value="1"/>
</dbReference>
<feature type="binding site" evidence="23">
    <location>
        <position position="50"/>
    </location>
    <ligand>
        <name>[2Fe-2S] cluster</name>
        <dbReference type="ChEBI" id="CHEBI:190135"/>
        <label>1</label>
    </ligand>
</feature>
<protein>
    <recommendedName>
        <fullName evidence="6">Xanthine dehydrogenase</fullName>
        <ecNumber evidence="5">1.17.1.4</ecNumber>
    </recommendedName>
</protein>
<dbReference type="Gene3D" id="3.30.43.10">
    <property type="entry name" value="Uridine Diphospho-n-acetylenolpyruvylglucosamine Reductase, domain 2"/>
    <property type="match status" value="1"/>
</dbReference>
<comment type="cofactor">
    <cofactor evidence="23">
        <name>Mo-molybdopterin</name>
        <dbReference type="ChEBI" id="CHEBI:71302"/>
    </cofactor>
    <text evidence="23">Binds 1 Mo-molybdopterin (Mo-MPT) cofactor per subunit.</text>
</comment>
<dbReference type="SUPFAM" id="SSF55447">
    <property type="entry name" value="CO dehydrogenase flavoprotein C-terminal domain-like"/>
    <property type="match status" value="1"/>
</dbReference>
<dbReference type="GO" id="GO:0005777">
    <property type="term" value="C:peroxisome"/>
    <property type="evidence" value="ECO:0007669"/>
    <property type="project" value="UniProtKB-SubCell"/>
</dbReference>
<keyword evidence="15" id="KW-0520">NAD</keyword>
<dbReference type="Gene3D" id="1.10.150.120">
    <property type="entry name" value="[2Fe-2S]-binding domain"/>
    <property type="match status" value="1"/>
</dbReference>
<dbReference type="FunFam" id="3.30.43.10:FF:000001">
    <property type="entry name" value="Xanthine dehydrogenase/oxidase"/>
    <property type="match status" value="1"/>
</dbReference>
<dbReference type="FunFam" id="3.90.1170.50:FF:000001">
    <property type="entry name" value="Aldehyde oxidase 1"/>
    <property type="match status" value="1"/>
</dbReference>
<comment type="cofactor">
    <cofactor evidence="17">
        <name>[2Fe-2S] cluster</name>
        <dbReference type="ChEBI" id="CHEBI:190135"/>
    </cofactor>
</comment>
<feature type="binding site" evidence="22">
    <location>
        <position position="914"/>
    </location>
    <ligand>
        <name>substrate</name>
    </ligand>
</feature>
<dbReference type="Proteomes" id="UP000183832">
    <property type="component" value="Unassembled WGS sequence"/>
</dbReference>
<dbReference type="SUPFAM" id="SSF56003">
    <property type="entry name" value="Molybdenum cofactor-binding domain"/>
    <property type="match status" value="1"/>
</dbReference>
<dbReference type="InterPro" id="IPR005107">
    <property type="entry name" value="CO_DH_flav_C"/>
</dbReference>
<comment type="subunit">
    <text evidence="4">Homodimer.</text>
</comment>
<feature type="binding site" evidence="23">
    <location>
        <position position="1079"/>
    </location>
    <ligand>
        <name>Mo-molybdopterin</name>
        <dbReference type="ChEBI" id="CHEBI:71302"/>
    </ligand>
    <ligandPart>
        <name>Mo</name>
        <dbReference type="ChEBI" id="CHEBI:28685"/>
    </ligandPart>
</feature>
<evidence type="ECO:0000256" key="6">
    <source>
        <dbReference type="ARBA" id="ARBA00019394"/>
    </source>
</evidence>
<evidence type="ECO:0000313" key="26">
    <source>
        <dbReference type="EMBL" id="CRK96356.1"/>
    </source>
</evidence>
<feature type="binding site" evidence="23">
    <location>
        <position position="42"/>
    </location>
    <ligand>
        <name>[2Fe-2S] cluster</name>
        <dbReference type="ChEBI" id="CHEBI:190135"/>
        <label>1</label>
    </ligand>
</feature>
<feature type="binding site" evidence="22">
    <location>
        <position position="802"/>
    </location>
    <ligand>
        <name>substrate</name>
    </ligand>
</feature>
<keyword evidence="14 23" id="KW-0411">Iron-sulfur</keyword>
<dbReference type="FunFam" id="3.10.20.30:FF:000015">
    <property type="entry name" value="Aldehyde oxidase 1"/>
    <property type="match status" value="1"/>
</dbReference>
<dbReference type="PANTHER" id="PTHR45444:SF3">
    <property type="entry name" value="XANTHINE DEHYDROGENASE"/>
    <property type="match status" value="1"/>
</dbReference>
<dbReference type="GO" id="GO:0004854">
    <property type="term" value="F:xanthine dehydrogenase activity"/>
    <property type="evidence" value="ECO:0007669"/>
    <property type="project" value="UniProtKB-EC"/>
</dbReference>
<feature type="binding site" evidence="22">
    <location>
        <begin position="345"/>
        <end position="349"/>
    </location>
    <ligand>
        <name>FAD</name>
        <dbReference type="ChEBI" id="CHEBI:57692"/>
    </ligand>
</feature>
<dbReference type="FunFam" id="3.30.390.50:FF:000001">
    <property type="entry name" value="Xanthine dehydrogenase oxidase"/>
    <property type="match status" value="1"/>
</dbReference>
<dbReference type="InterPro" id="IPR036884">
    <property type="entry name" value="2Fe-2S-bd_dom_sf"/>
</dbReference>
<feature type="binding site" evidence="22">
    <location>
        <position position="335"/>
    </location>
    <ligand>
        <name>FAD</name>
        <dbReference type="ChEBI" id="CHEBI:57692"/>
    </ligand>
</feature>
<keyword evidence="7 23" id="KW-0500">Molybdenum</keyword>
<evidence type="ECO:0000256" key="5">
    <source>
        <dbReference type="ARBA" id="ARBA00013123"/>
    </source>
</evidence>
<dbReference type="PROSITE" id="PS51387">
    <property type="entry name" value="FAD_PCMH"/>
    <property type="match status" value="1"/>
</dbReference>
<dbReference type="PANTHER" id="PTHR45444">
    <property type="entry name" value="XANTHINE DEHYDROGENASE"/>
    <property type="match status" value="1"/>
</dbReference>
<evidence type="ECO:0000256" key="8">
    <source>
        <dbReference type="ARBA" id="ARBA00022630"/>
    </source>
</evidence>
<evidence type="ECO:0000256" key="21">
    <source>
        <dbReference type="PIRSR" id="PIRSR000127-1"/>
    </source>
</evidence>
<dbReference type="FunFam" id="3.30.465.10:FF:000004">
    <property type="entry name" value="Xanthine dehydrogenase/oxidase"/>
    <property type="match status" value="1"/>
</dbReference>
<dbReference type="Pfam" id="PF03450">
    <property type="entry name" value="CO_deh_flav_C"/>
    <property type="match status" value="1"/>
</dbReference>
<dbReference type="Gene3D" id="3.30.365.10">
    <property type="entry name" value="Aldehyde oxidase/xanthine dehydrogenase, molybdopterin binding domain"/>
    <property type="match status" value="4"/>
</dbReference>
<comment type="cofactor">
    <cofactor evidence="23">
        <name>[2Fe-2S] cluster</name>
        <dbReference type="ChEBI" id="CHEBI:190135"/>
    </cofactor>
    <text evidence="23">Binds 2 [2Fe-2S] clusters.</text>
</comment>
<dbReference type="Pfam" id="PF02738">
    <property type="entry name" value="MoCoBD_1"/>
    <property type="match status" value="1"/>
</dbReference>
<dbReference type="InterPro" id="IPR046867">
    <property type="entry name" value="AldOxase/xan_DH_MoCoBD2"/>
</dbReference>
<name>A0A1J1I9V6_9DIPT</name>
<evidence type="ECO:0000256" key="18">
    <source>
        <dbReference type="ARBA" id="ARBA00049017"/>
    </source>
</evidence>
<keyword evidence="9 23" id="KW-0001">2Fe-2S</keyword>
<dbReference type="Pfam" id="PF00111">
    <property type="entry name" value="Fer2"/>
    <property type="match status" value="1"/>
</dbReference>
<dbReference type="SUPFAM" id="SSF56176">
    <property type="entry name" value="FAD-binding/transporter-associated domain-like"/>
    <property type="match status" value="1"/>
</dbReference>
<feature type="binding site" evidence="22">
    <location>
        <position position="403"/>
    </location>
    <ligand>
        <name>FAD</name>
        <dbReference type="ChEBI" id="CHEBI:57692"/>
    </ligand>
</feature>
<feature type="binding site" evidence="23">
    <location>
        <position position="115"/>
    </location>
    <ligand>
        <name>[2Fe-2S] cluster</name>
        <dbReference type="ChEBI" id="CHEBI:190135"/>
        <label>2</label>
    </ligand>
</feature>
<sequence length="1325" mass="147620">MNPPLVFYVNGKKVTDKEPDPDYTLLRYLREKLRLCGTKLGCDEGGCGACTVMLSRYDWKIKTVKHFAVNACLTPICSLHGVAVTTVEGIGSTRTRLHPVQERIAKAHGSQCGFCTPGIVMSMYALLRSIPNPNMKDLEATFQGNLCRCTGYRPIIEGYRTFTEDYKMECGMGEKCCKLNGNQCGVEVDNKLFEENEFAPLDPSQEPIFPPELKLNNIYDQQTLTFKNDRNIVWYRPTSLKQLLEFKKDNPNAKIVVGNTEVGVEIKFKHCDYKFLVNPTQIDELTSVTLNENGVKVGSAVTLMELQNVLKHEIEMKPEHETRFYKALVDMIHWFAGQQIRNVASIGGNIMTASPISDLNPIFLAAAVDLEVESIDGGRRNVKMSDGFFTSYRRNIIKDSEVLISISLPKTFKNQHFLAYKQAKRRDDDIAIVNGAFNVIFKEGTNIIDNMRIAFGGMAPRTILASKTSAAVKGKTWDRNLIEIVNKHLIDEIPLSPDAPGGMILYRRSLTLSLFFKSFLTISQALEKTLGLTLVDEREKSGAEGFHTLPPKSSQLFEKVSSDQPLTDPIHRPKIHSSGFKHATGEAVYCDDIPRFENELYLVLVLSEKAHAKVISIDATEALSQSGVHAFFSAKDLTVEQNLTGPMATDEEFFIREVVTSQGQALGAIVADNQLIAQRAARLVKVHYEELSPVILTMEDAIKHNSIFPDHSSTLINGDVEKAFKTADHVVSGEFRMGGQEHFYLETQAAIAIPRDGDELEIFSSTQQPGDIQNRVASFLNIPSSRISVRTKRVGGAFGGKETRSSVTALPVAFAAYKLGKPVRMMLDRDEDMMITGTRHPFLFKYQLAFMNDGRIVGCDVKAFNNAGYSLDYSGLVMKKAVHALPNCYRIPNIRIESKVLKTNLHTNTAFRGFGLPQGMMVSEHLVRDVAKYLKKDYLEIMTINMYKNGDLTHYNQVVENCNVRRCFEEVKKSSEMEKRSSEVRKFNEQNRWKKRGISLVNTMFTVGFSEKFLNQAGALVHIYTDGHVLVSHGGVEMGQGLHIKMIQVASTVLKIPIEKVHIQETATDKVPNASSTGASVGTDIYGGAVMEACKILYNRLAPYREKQPNKGWDEWVKDAYFDRVALSAAGFFATPDIGKEVGKMFNYFTYGSSVSEVEIDCLTGDHQVIRTDIVMDVGSSINPAIDIGQIEGAFMQGYGLLTLEELIYSPDGTLYSRGPGMYKIPGFTDIPAEFNVSLLTGAPNPRAVYSSKAIGEPPLFLASSVYFAIKEAIAAARLEENIDPDFPFQSPATAARIRMACQDKITRNFEENVEGSFKPWNVVP</sequence>
<dbReference type="SMART" id="SM01092">
    <property type="entry name" value="CO_deh_flav_C"/>
    <property type="match status" value="1"/>
</dbReference>
<feature type="binding site" evidence="22">
    <location>
        <position position="358"/>
    </location>
    <ligand>
        <name>FAD</name>
        <dbReference type="ChEBI" id="CHEBI:57692"/>
    </ligand>
</feature>
<feature type="binding site" evidence="23">
    <location>
        <position position="798"/>
    </location>
    <ligand>
        <name>Mo-molybdopterin</name>
        <dbReference type="ChEBI" id="CHEBI:71302"/>
    </ligand>
    <ligandPart>
        <name>Mo</name>
        <dbReference type="ChEBI" id="CHEBI:28685"/>
    </ligandPart>
</feature>
<dbReference type="InterPro" id="IPR016166">
    <property type="entry name" value="FAD-bd_PCMH"/>
</dbReference>
<dbReference type="GO" id="GO:0051537">
    <property type="term" value="F:2 iron, 2 sulfur cluster binding"/>
    <property type="evidence" value="ECO:0007669"/>
    <property type="project" value="UniProtKB-KW"/>
</dbReference>
<evidence type="ECO:0000256" key="22">
    <source>
        <dbReference type="PIRSR" id="PIRSR000127-2"/>
    </source>
</evidence>
<keyword evidence="27" id="KW-1185">Reference proteome</keyword>
<comment type="catalytic activity">
    <reaction evidence="19">
        <text>hypoxanthine + NAD(+) + H2O = xanthine + NADH + H(+)</text>
        <dbReference type="Rhea" id="RHEA:24670"/>
        <dbReference type="ChEBI" id="CHEBI:15377"/>
        <dbReference type="ChEBI" id="CHEBI:15378"/>
        <dbReference type="ChEBI" id="CHEBI:17368"/>
        <dbReference type="ChEBI" id="CHEBI:17712"/>
        <dbReference type="ChEBI" id="CHEBI:57540"/>
        <dbReference type="ChEBI" id="CHEBI:57945"/>
        <dbReference type="EC" id="1.17.1.4"/>
    </reaction>
</comment>
<dbReference type="InterPro" id="IPR012675">
    <property type="entry name" value="Beta-grasp_dom_sf"/>
</dbReference>
<feature type="binding site" evidence="22">
    <location>
        <begin position="255"/>
        <end position="262"/>
    </location>
    <ligand>
        <name>FAD</name>
        <dbReference type="ChEBI" id="CHEBI:57692"/>
    </ligand>
</feature>
<comment type="function">
    <text evidence="20">Key enzyme in purine degradation. Catalyzes the oxidation of hypoxanthine to xanthine. Catalyzes the oxidation of xanthine to uric acid.</text>
</comment>
<dbReference type="InterPro" id="IPR006058">
    <property type="entry name" value="2Fe2S_fd_BS"/>
</dbReference>
<keyword evidence="11 22" id="KW-0274">FAD</keyword>
<dbReference type="SMART" id="SM01008">
    <property type="entry name" value="Ald_Xan_dh_C"/>
    <property type="match status" value="1"/>
</dbReference>
<evidence type="ECO:0000259" key="24">
    <source>
        <dbReference type="PROSITE" id="PS51085"/>
    </source>
</evidence>
<dbReference type="InterPro" id="IPR036856">
    <property type="entry name" value="Ald_Oxase/Xan_DH_a/b_sf"/>
</dbReference>
<evidence type="ECO:0000256" key="14">
    <source>
        <dbReference type="ARBA" id="ARBA00023014"/>
    </source>
</evidence>
<dbReference type="InterPro" id="IPR036010">
    <property type="entry name" value="2Fe-2S_ferredoxin-like_sf"/>
</dbReference>
<comment type="catalytic activity">
    <reaction evidence="18">
        <text>xanthine + NAD(+) + H2O = urate + NADH + H(+)</text>
        <dbReference type="Rhea" id="RHEA:16669"/>
        <dbReference type="ChEBI" id="CHEBI:15377"/>
        <dbReference type="ChEBI" id="CHEBI:15378"/>
        <dbReference type="ChEBI" id="CHEBI:17712"/>
        <dbReference type="ChEBI" id="CHEBI:17775"/>
        <dbReference type="ChEBI" id="CHEBI:57540"/>
        <dbReference type="ChEBI" id="CHEBI:57945"/>
        <dbReference type="EC" id="1.17.1.4"/>
    </reaction>
</comment>
<comment type="subcellular location">
    <subcellularLocation>
        <location evidence="2">Peroxisome</location>
    </subcellularLocation>
</comment>
<dbReference type="GO" id="GO:0005506">
    <property type="term" value="F:iron ion binding"/>
    <property type="evidence" value="ECO:0007669"/>
    <property type="project" value="InterPro"/>
</dbReference>
<reference evidence="26 27" key="1">
    <citation type="submission" date="2015-04" db="EMBL/GenBank/DDBJ databases">
        <authorList>
            <person name="Syromyatnikov M.Y."/>
            <person name="Popov V.N."/>
        </authorList>
    </citation>
    <scope>NUCLEOTIDE SEQUENCE [LARGE SCALE GENOMIC DNA]</scope>
</reference>
<organism evidence="26 27">
    <name type="scientific">Clunio marinus</name>
    <dbReference type="NCBI Taxonomy" id="568069"/>
    <lineage>
        <taxon>Eukaryota</taxon>
        <taxon>Metazoa</taxon>
        <taxon>Ecdysozoa</taxon>
        <taxon>Arthropoda</taxon>
        <taxon>Hexapoda</taxon>
        <taxon>Insecta</taxon>
        <taxon>Pterygota</taxon>
        <taxon>Neoptera</taxon>
        <taxon>Endopterygota</taxon>
        <taxon>Diptera</taxon>
        <taxon>Nematocera</taxon>
        <taxon>Chironomoidea</taxon>
        <taxon>Chironomidae</taxon>
        <taxon>Clunio</taxon>
    </lineage>
</organism>
<feature type="binding site" evidence="23">
    <location>
        <position position="47"/>
    </location>
    <ligand>
        <name>[2Fe-2S] cluster</name>
        <dbReference type="ChEBI" id="CHEBI:190135"/>
        <label>1</label>
    </ligand>
</feature>
<evidence type="ECO:0000256" key="11">
    <source>
        <dbReference type="ARBA" id="ARBA00022827"/>
    </source>
</evidence>
<dbReference type="FunFam" id="3.30.365.10:FF:000001">
    <property type="entry name" value="Xanthine dehydrogenase oxidase"/>
    <property type="match status" value="1"/>
</dbReference>
<dbReference type="CDD" id="cd00207">
    <property type="entry name" value="fer2"/>
    <property type="match status" value="1"/>
</dbReference>
<evidence type="ECO:0000256" key="12">
    <source>
        <dbReference type="ARBA" id="ARBA00023002"/>
    </source>
</evidence>
<dbReference type="EC" id="1.17.1.4" evidence="5"/>
<feature type="binding site" evidence="22">
    <location>
        <position position="421"/>
    </location>
    <ligand>
        <name>FAD</name>
        <dbReference type="ChEBI" id="CHEBI:57692"/>
    </ligand>
</feature>
<dbReference type="PROSITE" id="PS51085">
    <property type="entry name" value="2FE2S_FER_2"/>
    <property type="match status" value="1"/>
</dbReference>
<keyword evidence="10 23" id="KW-0479">Metal-binding</keyword>
<evidence type="ECO:0000256" key="13">
    <source>
        <dbReference type="ARBA" id="ARBA00023004"/>
    </source>
</evidence>
<dbReference type="InterPro" id="IPR016208">
    <property type="entry name" value="Ald_Oxase/xanthine_DH-like"/>
</dbReference>
<evidence type="ECO:0000256" key="23">
    <source>
        <dbReference type="PIRSR" id="PIRSR000127-3"/>
    </source>
</evidence>
<evidence type="ECO:0000256" key="1">
    <source>
        <dbReference type="ARBA" id="ARBA00001974"/>
    </source>
</evidence>
<dbReference type="InterPro" id="IPR014307">
    <property type="entry name" value="Xanthine_DH_ssu"/>
</dbReference>
<dbReference type="GO" id="GO:0071949">
    <property type="term" value="F:FAD binding"/>
    <property type="evidence" value="ECO:0007669"/>
    <property type="project" value="InterPro"/>
</dbReference>
<dbReference type="FunFam" id="1.10.150.120:FF:000001">
    <property type="entry name" value="Aldehyde oxidase 1"/>
    <property type="match status" value="1"/>
</dbReference>
<evidence type="ECO:0000256" key="3">
    <source>
        <dbReference type="ARBA" id="ARBA00006849"/>
    </source>
</evidence>
<dbReference type="InterPro" id="IPR002888">
    <property type="entry name" value="2Fe-2S-bd"/>
</dbReference>
<keyword evidence="13 23" id="KW-0408">Iron</keyword>
<feature type="binding site" evidence="23">
    <location>
        <position position="72"/>
    </location>
    <ligand>
        <name>[2Fe-2S] cluster</name>
        <dbReference type="ChEBI" id="CHEBI:190135"/>
        <label>1</label>
    </ligand>
</feature>
<dbReference type="EMBL" id="CVRI01000043">
    <property type="protein sequence ID" value="CRK96356.1"/>
    <property type="molecule type" value="Genomic_DNA"/>
</dbReference>
<dbReference type="InterPro" id="IPR036683">
    <property type="entry name" value="CO_DH_flav_C_dom_sf"/>
</dbReference>
<dbReference type="Gene3D" id="3.90.1170.50">
    <property type="entry name" value="Aldehyde oxidase/xanthine dehydrogenase, a/b hammerhead"/>
    <property type="match status" value="1"/>
</dbReference>
<evidence type="ECO:0000256" key="19">
    <source>
        <dbReference type="ARBA" id="ARBA00049517"/>
    </source>
</evidence>
<dbReference type="STRING" id="568069.A0A1J1I9V6"/>
<feature type="binding site" evidence="23">
    <location>
        <position position="912"/>
    </location>
    <ligand>
        <name>Mo-molybdopterin</name>
        <dbReference type="ChEBI" id="CHEBI:71302"/>
    </ligand>
    <ligandPart>
        <name>Mo</name>
        <dbReference type="ChEBI" id="CHEBI:28685"/>
    </ligandPart>
</feature>
<dbReference type="SUPFAM" id="SSF54292">
    <property type="entry name" value="2Fe-2S ferredoxin-like"/>
    <property type="match status" value="1"/>
</dbReference>
<dbReference type="InterPro" id="IPR002346">
    <property type="entry name" value="Mopterin_DH_FAD-bd"/>
</dbReference>
<dbReference type="InterPro" id="IPR036318">
    <property type="entry name" value="FAD-bd_PCMH-like_sf"/>
</dbReference>
<dbReference type="PIRSF" id="PIRSF000127">
    <property type="entry name" value="Xanthine_DH"/>
    <property type="match status" value="1"/>
</dbReference>
<evidence type="ECO:0000256" key="2">
    <source>
        <dbReference type="ARBA" id="ARBA00004275"/>
    </source>
</evidence>
<evidence type="ECO:0000256" key="17">
    <source>
        <dbReference type="ARBA" id="ARBA00034078"/>
    </source>
</evidence>
<comment type="cofactor">
    <cofactor evidence="1 22">
        <name>FAD</name>
        <dbReference type="ChEBI" id="CHEBI:57692"/>
    </cofactor>
</comment>
<accession>A0A1J1I9V6</accession>
<dbReference type="InterPro" id="IPR001041">
    <property type="entry name" value="2Fe-2S_ferredoxin-type"/>
</dbReference>
<keyword evidence="16" id="KW-0576">Peroxisome</keyword>
<feature type="domain" description="FAD-binding PCMH-type" evidence="25">
    <location>
        <begin position="227"/>
        <end position="413"/>
    </location>
</feature>
<keyword evidence="8" id="KW-0285">Flavoprotein</keyword>
<evidence type="ECO:0000256" key="4">
    <source>
        <dbReference type="ARBA" id="ARBA00011738"/>
    </source>
</evidence>
<feature type="binding site" evidence="23">
    <location>
        <position position="149"/>
    </location>
    <ligand>
        <name>[2Fe-2S] cluster</name>
        <dbReference type="ChEBI" id="CHEBI:190135"/>
        <label>2</label>
    </ligand>
</feature>
<dbReference type="InterPro" id="IPR016169">
    <property type="entry name" value="FAD-bd_PCMH_sub2"/>
</dbReference>
<dbReference type="PROSITE" id="PS00197">
    <property type="entry name" value="2FE2S_FER_1"/>
    <property type="match status" value="1"/>
</dbReference>
<dbReference type="InterPro" id="IPR008274">
    <property type="entry name" value="AldOxase/xan_DH_MoCoBD1"/>
</dbReference>
<dbReference type="InterPro" id="IPR037165">
    <property type="entry name" value="AldOxase/xan_DH_Mopterin-bd_sf"/>
</dbReference>
<keyword evidence="12" id="KW-0560">Oxidoreductase</keyword>
<feature type="active site" description="Proton acceptor" evidence="21">
    <location>
        <position position="1257"/>
    </location>
</feature>
<evidence type="ECO:0000256" key="10">
    <source>
        <dbReference type="ARBA" id="ARBA00022723"/>
    </source>
</evidence>
<dbReference type="InterPro" id="IPR000674">
    <property type="entry name" value="Ald_Oxase/Xan_DH_a/b"/>
</dbReference>
<dbReference type="SUPFAM" id="SSF47741">
    <property type="entry name" value="CO dehydrogenase ISP C-domain like"/>
    <property type="match status" value="1"/>
</dbReference>
<dbReference type="Gene3D" id="3.10.20.30">
    <property type="match status" value="1"/>
</dbReference>
<feature type="domain" description="2Fe-2S ferredoxin-type" evidence="24">
    <location>
        <begin position="3"/>
        <end position="90"/>
    </location>
</feature>
<evidence type="ECO:0000256" key="16">
    <source>
        <dbReference type="ARBA" id="ARBA00023140"/>
    </source>
</evidence>
<dbReference type="Pfam" id="PF20256">
    <property type="entry name" value="MoCoBD_2"/>
    <property type="match status" value="1"/>
</dbReference>
<evidence type="ECO:0000313" key="27">
    <source>
        <dbReference type="Proteomes" id="UP000183832"/>
    </source>
</evidence>
<dbReference type="FunFam" id="3.30.365.10:FF:000004">
    <property type="entry name" value="Xanthine dehydrogenase oxidase"/>
    <property type="match status" value="1"/>
</dbReference>
<evidence type="ECO:0000256" key="9">
    <source>
        <dbReference type="ARBA" id="ARBA00022714"/>
    </source>
</evidence>
<dbReference type="NCBIfam" id="TIGR02963">
    <property type="entry name" value="xanthine_xdhA"/>
    <property type="match status" value="1"/>
</dbReference>
<proteinExistence type="inferred from homology"/>
<dbReference type="Pfam" id="PF00941">
    <property type="entry name" value="FAD_binding_5"/>
    <property type="match status" value="1"/>
</dbReference>
<feature type="binding site" evidence="23">
    <location>
        <position position="147"/>
    </location>
    <ligand>
        <name>[2Fe-2S] cluster</name>
        <dbReference type="ChEBI" id="CHEBI:190135"/>
        <label>2</label>
    </ligand>
</feature>
<evidence type="ECO:0000256" key="20">
    <source>
        <dbReference type="ARBA" id="ARBA00053333"/>
    </source>
</evidence>
<feature type="binding site" evidence="23">
    <location>
        <position position="112"/>
    </location>
    <ligand>
        <name>[2Fe-2S] cluster</name>
        <dbReference type="ChEBI" id="CHEBI:190135"/>
        <label>2</label>
    </ligand>
</feature>
<evidence type="ECO:0000259" key="25">
    <source>
        <dbReference type="PROSITE" id="PS51387"/>
    </source>
</evidence>
<dbReference type="OrthoDB" id="8300278at2759"/>
<dbReference type="Pfam" id="PF01799">
    <property type="entry name" value="Fer2_2"/>
    <property type="match status" value="1"/>
</dbReference>